<evidence type="ECO:0000313" key="2">
    <source>
        <dbReference type="Proteomes" id="UP001156682"/>
    </source>
</evidence>
<gene>
    <name evidence="1" type="ORF">GCM10007878_04960</name>
</gene>
<accession>A0ABQ5ZWP2</accession>
<dbReference type="Proteomes" id="UP001156682">
    <property type="component" value="Unassembled WGS sequence"/>
</dbReference>
<proteinExistence type="predicted"/>
<reference evidence="2" key="1">
    <citation type="journal article" date="2019" name="Int. J. Syst. Evol. Microbiol.">
        <title>The Global Catalogue of Microorganisms (GCM) 10K type strain sequencing project: providing services to taxonomists for standard genome sequencing and annotation.</title>
        <authorList>
            <consortium name="The Broad Institute Genomics Platform"/>
            <consortium name="The Broad Institute Genome Sequencing Center for Infectious Disease"/>
            <person name="Wu L."/>
            <person name="Ma J."/>
        </authorList>
    </citation>
    <scope>NUCLEOTIDE SEQUENCE [LARGE SCALE GENOMIC DNA]</scope>
    <source>
        <strain evidence="2">NBRC 100033</strain>
    </source>
</reference>
<protein>
    <submittedName>
        <fullName evidence="1">Uncharacterized protein</fullName>
    </submittedName>
</protein>
<sequence length="122" mass="13599">MSISKKLINPDSLTKTLKNIVAFSKKHDKNIFIKRAEYLEKNTLTTSFILNNHLTKQASRFSENIPVPVNKGNPKPLILFNALKSTTDPSSDLLTYKGINLGSAINMKLSVQLASLLKDKDL</sequence>
<dbReference type="RefSeq" id="WP_027850661.1">
    <property type="nucleotide sequence ID" value="NZ_BSOR01000008.1"/>
</dbReference>
<dbReference type="EMBL" id="BSOR01000008">
    <property type="protein sequence ID" value="GLR63061.1"/>
    <property type="molecule type" value="Genomic_DNA"/>
</dbReference>
<name>A0ABQ5ZWP2_9GAMM</name>
<evidence type="ECO:0000313" key="1">
    <source>
        <dbReference type="EMBL" id="GLR63061.1"/>
    </source>
</evidence>
<organism evidence="1 2">
    <name type="scientific">Marinospirillum insulare</name>
    <dbReference type="NCBI Taxonomy" id="217169"/>
    <lineage>
        <taxon>Bacteria</taxon>
        <taxon>Pseudomonadati</taxon>
        <taxon>Pseudomonadota</taxon>
        <taxon>Gammaproteobacteria</taxon>
        <taxon>Oceanospirillales</taxon>
        <taxon>Oceanospirillaceae</taxon>
        <taxon>Marinospirillum</taxon>
    </lineage>
</organism>
<comment type="caution">
    <text evidence="1">The sequence shown here is derived from an EMBL/GenBank/DDBJ whole genome shotgun (WGS) entry which is preliminary data.</text>
</comment>
<keyword evidence="2" id="KW-1185">Reference proteome</keyword>